<accession>A0A367QTF2</accession>
<dbReference type="GO" id="GO:0006355">
    <property type="term" value="P:regulation of DNA-templated transcription"/>
    <property type="evidence" value="ECO:0007669"/>
    <property type="project" value="InterPro"/>
</dbReference>
<dbReference type="PROSITE" id="PS50112">
    <property type="entry name" value="PAS"/>
    <property type="match status" value="1"/>
</dbReference>
<evidence type="ECO:0000256" key="9">
    <source>
        <dbReference type="SAM" id="Coils"/>
    </source>
</evidence>
<keyword evidence="4" id="KW-0808">Transferase</keyword>
<organism evidence="12 13">
    <name type="scientific">Nostoc minutum NIES-26</name>
    <dbReference type="NCBI Taxonomy" id="1844469"/>
    <lineage>
        <taxon>Bacteria</taxon>
        <taxon>Bacillati</taxon>
        <taxon>Cyanobacteriota</taxon>
        <taxon>Cyanophyceae</taxon>
        <taxon>Nostocales</taxon>
        <taxon>Nostocaceae</taxon>
        <taxon>Nostoc</taxon>
    </lineage>
</organism>
<feature type="coiled-coil region" evidence="9">
    <location>
        <begin position="122"/>
        <end position="184"/>
    </location>
</feature>
<reference evidence="12" key="1">
    <citation type="submission" date="2016-04" db="EMBL/GenBank/DDBJ databases">
        <authorList>
            <person name="Tabuchi Yagui T.R."/>
        </authorList>
    </citation>
    <scope>NUCLEOTIDE SEQUENCE [LARGE SCALE GENOMIC DNA]</scope>
    <source>
        <strain evidence="12">NIES-26</strain>
    </source>
</reference>
<dbReference type="GO" id="GO:0005524">
    <property type="term" value="F:ATP binding"/>
    <property type="evidence" value="ECO:0007669"/>
    <property type="project" value="UniProtKB-KW"/>
</dbReference>
<dbReference type="PANTHER" id="PTHR43065:SF50">
    <property type="entry name" value="HISTIDINE KINASE"/>
    <property type="match status" value="1"/>
</dbReference>
<dbReference type="InterPro" id="IPR036097">
    <property type="entry name" value="HisK_dim/P_sf"/>
</dbReference>
<dbReference type="SUPFAM" id="SSF55874">
    <property type="entry name" value="ATPase domain of HSP90 chaperone/DNA topoisomerase II/histidine kinase"/>
    <property type="match status" value="1"/>
</dbReference>
<keyword evidence="9" id="KW-0175">Coiled coil</keyword>
<sequence>MTPEQFLEFARVLPEALLMVNGDGQLLAGNQPAANLLGLRRQEFKQRMLFDLVIEPANDLIKYLQACSTSRAMILGTLTIRKNDGQTLICRSQGAVIQPLSSESSALILLRLENRATTSNNFVLLNKKLDELSKEIQRRKQAEEALSKANEELEIRVQERTKALRQTLNELQLTQAQLIQAEKMSSLGQMVAGIAHEVNNAINFVYGNLYYAQKYIEELLELVKLYQNHFPNNHPEIQNKIEVMDFNFIIQDFAHIFQSMMTGTKRIQEIVQSLRNFSRLDEADIKEVDIHEGIDSTLMMLKHRLEAKNECPEIIVIKEYRTIPRVTCYSSQINQVFLNILANAIDALEDSYKNSSLSVINSQEAGSQKLYISSPKIKIATDFIEDNWVTISIQDNGSGIDEQVRTKLFDPFFTTKTVGKGTGLGLSISYQIIVKKHSGQISCLSTPGKGTEFVIKIPINCLNKR</sequence>
<evidence type="ECO:0000256" key="7">
    <source>
        <dbReference type="ARBA" id="ARBA00022840"/>
    </source>
</evidence>
<evidence type="ECO:0000256" key="4">
    <source>
        <dbReference type="ARBA" id="ARBA00022679"/>
    </source>
</evidence>
<dbReference type="SUPFAM" id="SSF47384">
    <property type="entry name" value="Homodimeric domain of signal transducing histidine kinase"/>
    <property type="match status" value="1"/>
</dbReference>
<dbReference type="InterPro" id="IPR036890">
    <property type="entry name" value="HATPase_C_sf"/>
</dbReference>
<evidence type="ECO:0000256" key="3">
    <source>
        <dbReference type="ARBA" id="ARBA00022553"/>
    </source>
</evidence>
<dbReference type="PRINTS" id="PR00344">
    <property type="entry name" value="BCTRLSENSOR"/>
</dbReference>
<dbReference type="Pfam" id="PF00989">
    <property type="entry name" value="PAS"/>
    <property type="match status" value="1"/>
</dbReference>
<evidence type="ECO:0000259" key="10">
    <source>
        <dbReference type="PROSITE" id="PS50109"/>
    </source>
</evidence>
<keyword evidence="6 12" id="KW-0418">Kinase</keyword>
<feature type="domain" description="Histidine kinase" evidence="10">
    <location>
        <begin position="193"/>
        <end position="461"/>
    </location>
</feature>
<name>A0A367QTF2_9NOSO</name>
<dbReference type="Gene3D" id="3.30.565.10">
    <property type="entry name" value="Histidine kinase-like ATPase, C-terminal domain"/>
    <property type="match status" value="1"/>
</dbReference>
<comment type="caution">
    <text evidence="12">The sequence shown here is derived from an EMBL/GenBank/DDBJ whole genome shotgun (WGS) entry which is preliminary data.</text>
</comment>
<keyword evidence="13" id="KW-1185">Reference proteome</keyword>
<dbReference type="SMART" id="SM00387">
    <property type="entry name" value="HATPase_c"/>
    <property type="match status" value="1"/>
</dbReference>
<dbReference type="EMBL" id="LXQD01000305">
    <property type="protein sequence ID" value="RCJ27229.1"/>
    <property type="molecule type" value="Genomic_DNA"/>
</dbReference>
<dbReference type="EC" id="2.7.13.3" evidence="2"/>
<dbReference type="InterPro" id="IPR004358">
    <property type="entry name" value="Sig_transdc_His_kin-like_C"/>
</dbReference>
<dbReference type="InterPro" id="IPR013767">
    <property type="entry name" value="PAS_fold"/>
</dbReference>
<dbReference type="InterPro" id="IPR005467">
    <property type="entry name" value="His_kinase_dom"/>
</dbReference>
<evidence type="ECO:0000313" key="13">
    <source>
        <dbReference type="Proteomes" id="UP000252107"/>
    </source>
</evidence>
<keyword evidence="3" id="KW-0597">Phosphoprotein</keyword>
<comment type="catalytic activity">
    <reaction evidence="1">
        <text>ATP + protein L-histidine = ADP + protein N-phospho-L-histidine.</text>
        <dbReference type="EC" id="2.7.13.3"/>
    </reaction>
</comment>
<dbReference type="Pfam" id="PF02518">
    <property type="entry name" value="HATPase_c"/>
    <property type="match status" value="1"/>
</dbReference>
<dbReference type="SUPFAM" id="SSF55785">
    <property type="entry name" value="PYP-like sensor domain (PAS domain)"/>
    <property type="match status" value="1"/>
</dbReference>
<dbReference type="AlphaFoldDB" id="A0A367QTF2"/>
<evidence type="ECO:0000313" key="12">
    <source>
        <dbReference type="EMBL" id="RCJ27229.1"/>
    </source>
</evidence>
<evidence type="ECO:0000256" key="1">
    <source>
        <dbReference type="ARBA" id="ARBA00000085"/>
    </source>
</evidence>
<dbReference type="InterPro" id="IPR035965">
    <property type="entry name" value="PAS-like_dom_sf"/>
</dbReference>
<keyword evidence="7" id="KW-0067">ATP-binding</keyword>
<dbReference type="Gene3D" id="3.30.450.20">
    <property type="entry name" value="PAS domain"/>
    <property type="match status" value="1"/>
</dbReference>
<dbReference type="PROSITE" id="PS50109">
    <property type="entry name" value="HIS_KIN"/>
    <property type="match status" value="1"/>
</dbReference>
<dbReference type="SMART" id="SM00091">
    <property type="entry name" value="PAS"/>
    <property type="match status" value="1"/>
</dbReference>
<evidence type="ECO:0000256" key="8">
    <source>
        <dbReference type="ARBA" id="ARBA00023012"/>
    </source>
</evidence>
<dbReference type="InterPro" id="IPR003594">
    <property type="entry name" value="HATPase_dom"/>
</dbReference>
<dbReference type="GO" id="GO:0000155">
    <property type="term" value="F:phosphorelay sensor kinase activity"/>
    <property type="evidence" value="ECO:0007669"/>
    <property type="project" value="InterPro"/>
</dbReference>
<protein>
    <recommendedName>
        <fullName evidence="2">histidine kinase</fullName>
        <ecNumber evidence="2">2.7.13.3</ecNumber>
    </recommendedName>
</protein>
<dbReference type="Gene3D" id="1.10.287.130">
    <property type="match status" value="1"/>
</dbReference>
<proteinExistence type="predicted"/>
<evidence type="ECO:0000259" key="11">
    <source>
        <dbReference type="PROSITE" id="PS50112"/>
    </source>
</evidence>
<evidence type="ECO:0000256" key="5">
    <source>
        <dbReference type="ARBA" id="ARBA00022741"/>
    </source>
</evidence>
<dbReference type="PANTHER" id="PTHR43065">
    <property type="entry name" value="SENSOR HISTIDINE KINASE"/>
    <property type="match status" value="1"/>
</dbReference>
<dbReference type="CDD" id="cd00130">
    <property type="entry name" value="PAS"/>
    <property type="match status" value="1"/>
</dbReference>
<dbReference type="Proteomes" id="UP000252107">
    <property type="component" value="Unassembled WGS sequence"/>
</dbReference>
<keyword evidence="5" id="KW-0547">Nucleotide-binding</keyword>
<evidence type="ECO:0000256" key="6">
    <source>
        <dbReference type="ARBA" id="ARBA00022777"/>
    </source>
</evidence>
<dbReference type="InterPro" id="IPR000014">
    <property type="entry name" value="PAS"/>
</dbReference>
<evidence type="ECO:0000256" key="2">
    <source>
        <dbReference type="ARBA" id="ARBA00012438"/>
    </source>
</evidence>
<keyword evidence="8" id="KW-0902">Two-component regulatory system</keyword>
<gene>
    <name evidence="12" type="ORF">A6770_25805</name>
</gene>
<feature type="domain" description="PAS" evidence="11">
    <location>
        <begin position="2"/>
        <end position="56"/>
    </location>
</feature>